<sequence>MALPTEPGLYADADDELWLLRDDGMWQQVGRQLPFGGVQLDPSAEPLPPSALGHGTAPHPSRRVEIPPDVLS</sequence>
<reference evidence="2 3" key="1">
    <citation type="journal article" date="2014" name="Int. J. Syst. Evol. Microbiol.">
        <title>Nocardia vulneris sp. nov., isolated from wounds of human patients in North America.</title>
        <authorList>
            <person name="Lasker B.A."/>
            <person name="Bell M."/>
            <person name="Klenk H.P."/>
            <person name="Sproer C."/>
            <person name="Schumann C."/>
            <person name="Schumann P."/>
            <person name="Brown J.M."/>
        </authorList>
    </citation>
    <scope>NUCLEOTIDE SEQUENCE [LARGE SCALE GENOMIC DNA]</scope>
    <source>
        <strain evidence="2 3">W9851</strain>
    </source>
</reference>
<protein>
    <submittedName>
        <fullName evidence="2">Uncharacterized protein</fullName>
    </submittedName>
</protein>
<proteinExistence type="predicted"/>
<evidence type="ECO:0000313" key="2">
    <source>
        <dbReference type="EMBL" id="KIA62983.1"/>
    </source>
</evidence>
<comment type="caution">
    <text evidence="2">The sequence shown here is derived from an EMBL/GenBank/DDBJ whole genome shotgun (WGS) entry which is preliminary data.</text>
</comment>
<evidence type="ECO:0000256" key="1">
    <source>
        <dbReference type="SAM" id="MobiDB-lite"/>
    </source>
</evidence>
<organism evidence="2 3">
    <name type="scientific">Nocardia vulneris</name>
    <dbReference type="NCBI Taxonomy" id="1141657"/>
    <lineage>
        <taxon>Bacteria</taxon>
        <taxon>Bacillati</taxon>
        <taxon>Actinomycetota</taxon>
        <taxon>Actinomycetes</taxon>
        <taxon>Mycobacteriales</taxon>
        <taxon>Nocardiaceae</taxon>
        <taxon>Nocardia</taxon>
    </lineage>
</organism>
<accession>A0ABR4ZCL6</accession>
<dbReference type="EMBL" id="JNFP01000026">
    <property type="protein sequence ID" value="KIA62983.1"/>
    <property type="molecule type" value="Genomic_DNA"/>
</dbReference>
<gene>
    <name evidence="2" type="ORF">FG87_21600</name>
</gene>
<dbReference type="Proteomes" id="UP000031364">
    <property type="component" value="Unassembled WGS sequence"/>
</dbReference>
<name>A0ABR4ZCL6_9NOCA</name>
<evidence type="ECO:0000313" key="3">
    <source>
        <dbReference type="Proteomes" id="UP000031364"/>
    </source>
</evidence>
<keyword evidence="3" id="KW-1185">Reference proteome</keyword>
<feature type="region of interest" description="Disordered" evidence="1">
    <location>
        <begin position="37"/>
        <end position="72"/>
    </location>
</feature>
<dbReference type="RefSeq" id="WP_043673529.1">
    <property type="nucleotide sequence ID" value="NZ_BDCI01000004.1"/>
</dbReference>